<feature type="region of interest" description="Disordered" evidence="1">
    <location>
        <begin position="546"/>
        <end position="579"/>
    </location>
</feature>
<dbReference type="Pfam" id="PF02120">
    <property type="entry name" value="Flg_hook"/>
    <property type="match status" value="1"/>
</dbReference>
<comment type="caution">
    <text evidence="3">The sequence shown here is derived from an EMBL/GenBank/DDBJ whole genome shotgun (WGS) entry which is preliminary data.</text>
</comment>
<feature type="compositionally biased region" description="Polar residues" evidence="1">
    <location>
        <begin position="700"/>
        <end position="714"/>
    </location>
</feature>
<organism evidence="3 4">
    <name type="scientific">Thioclava kandeliae</name>
    <dbReference type="NCBI Taxonomy" id="3070818"/>
    <lineage>
        <taxon>Bacteria</taxon>
        <taxon>Pseudomonadati</taxon>
        <taxon>Pseudomonadota</taxon>
        <taxon>Alphaproteobacteria</taxon>
        <taxon>Rhodobacterales</taxon>
        <taxon>Paracoccaceae</taxon>
        <taxon>Thioclava</taxon>
    </lineage>
</organism>
<accession>A0ABV1SLR9</accession>
<evidence type="ECO:0000313" key="3">
    <source>
        <dbReference type="EMBL" id="MER5173844.1"/>
    </source>
</evidence>
<dbReference type="EMBL" id="JAYWLC010000032">
    <property type="protein sequence ID" value="MER5173844.1"/>
    <property type="molecule type" value="Genomic_DNA"/>
</dbReference>
<dbReference type="InterPro" id="IPR021136">
    <property type="entry name" value="Flagellar_hook_control-like_C"/>
</dbReference>
<keyword evidence="3" id="KW-0282">Flagellum</keyword>
<gene>
    <name evidence="3" type="ORF">VSX56_18980</name>
</gene>
<feature type="compositionally biased region" description="Polar residues" evidence="1">
    <location>
        <begin position="243"/>
        <end position="256"/>
    </location>
</feature>
<reference evidence="3 4" key="1">
    <citation type="submission" date="2024-06" db="EMBL/GenBank/DDBJ databases">
        <title>Thioclava kandeliae sp. nov. from a rhizosphere soil sample of Kandelia candel in a mangrove.</title>
        <authorList>
            <person name="Mu T."/>
        </authorList>
    </citation>
    <scope>NUCLEOTIDE SEQUENCE [LARGE SCALE GENOMIC DNA]</scope>
    <source>
        <strain evidence="3 4">CPCC 100088</strain>
    </source>
</reference>
<feature type="region of interest" description="Disordered" evidence="1">
    <location>
        <begin position="699"/>
        <end position="723"/>
    </location>
</feature>
<feature type="domain" description="Flagellar hook-length control protein-like C-terminal" evidence="2">
    <location>
        <begin position="600"/>
        <end position="675"/>
    </location>
</feature>
<feature type="compositionally biased region" description="Polar residues" evidence="1">
    <location>
        <begin position="276"/>
        <end position="286"/>
    </location>
</feature>
<feature type="compositionally biased region" description="Basic and acidic residues" evidence="1">
    <location>
        <begin position="140"/>
        <end position="152"/>
    </location>
</feature>
<evidence type="ECO:0000256" key="1">
    <source>
        <dbReference type="SAM" id="MobiDB-lite"/>
    </source>
</evidence>
<dbReference type="CDD" id="cd17470">
    <property type="entry name" value="T3SS_Flik_C"/>
    <property type="match status" value="1"/>
</dbReference>
<protein>
    <submittedName>
        <fullName evidence="3">Flagellar hook-length control protein FliK</fullName>
    </submittedName>
</protein>
<keyword evidence="3" id="KW-0966">Cell projection</keyword>
<keyword evidence="3" id="KW-0969">Cilium</keyword>
<name>A0ABV1SLR9_9RHOB</name>
<dbReference type="Gene3D" id="3.30.750.140">
    <property type="match status" value="1"/>
</dbReference>
<evidence type="ECO:0000313" key="4">
    <source>
        <dbReference type="Proteomes" id="UP001438953"/>
    </source>
</evidence>
<feature type="compositionally biased region" description="Polar residues" evidence="1">
    <location>
        <begin position="175"/>
        <end position="192"/>
    </location>
</feature>
<feature type="compositionally biased region" description="Polar residues" evidence="1">
    <location>
        <begin position="63"/>
        <end position="73"/>
    </location>
</feature>
<dbReference type="RefSeq" id="WP_350939148.1">
    <property type="nucleotide sequence ID" value="NZ_JAYWLC010000032.1"/>
</dbReference>
<dbReference type="Proteomes" id="UP001438953">
    <property type="component" value="Unassembled WGS sequence"/>
</dbReference>
<keyword evidence="4" id="KW-1185">Reference proteome</keyword>
<proteinExistence type="predicted"/>
<feature type="compositionally biased region" description="Polar residues" evidence="1">
    <location>
        <begin position="223"/>
        <end position="232"/>
    </location>
</feature>
<sequence>MTSFDAIAAQFPFSTKGQAAGIDSPATATNGKSTEFSLEFSALTETIGRADTGATIRPHSKGPVSTNSEQQPRAFNLPRDEQIVSAEMPTVTPGQIKAPQDAPSSAKNTDKAWAPGEQSNPLWTEQGLPRAAEATSSPVESKKNDGSSKDGDQTDEVFDTEHVPAADTQLEASALPQSDPRSSPTLNFTASEVSEPHAELDEEMASFQTDKGTDTAPEFLSHTGVQTQSAMVPQSAVAPMQDSELQASEPTAQIAFNNRGFASQEKAPPQTVRPDAQSSSGTSATPQPDLPRQSDVYGRQLTAADETGTAETVATADEPATLQPASEQRPEARYTATAAPSVSEARFALHSSTASFFSTPQNGATSGQIALPDGMEEISENAVALPIPTDENVESDPALRSEIGVSVRNISQPKVPSGIVTGQTGAISPQETQPAAAAPIDIETTDSTDTTTITSTVNTGSNTPLQTSAIPLQTVAQAQLGAEKYVTKRRELSEQLDEELTVTQIGKDRTAQSRMETAYAVTSAASTTMSNGASGQSLPAESGLLAQDQPTPIDEDSQRFGLAPLPSHTGMTAATTASQPAAQQAMAQNVSQQLARAATSTSDGAVELTLAPEELGKVRMVMHHSDSGMSVMIYADRPETLDLMRRHAEMLSRDLRELGYTDVNLNFTDQGQSGQNAQELAEQADRIRAERGTQAAFSAGSISNTLNPSRTSGSVLGGLDLRM</sequence>
<evidence type="ECO:0000259" key="2">
    <source>
        <dbReference type="Pfam" id="PF02120"/>
    </source>
</evidence>
<feature type="region of interest" description="Disordered" evidence="1">
    <location>
        <begin position="50"/>
        <end position="338"/>
    </location>
</feature>
<dbReference type="InterPro" id="IPR038610">
    <property type="entry name" value="FliK-like_C_sf"/>
</dbReference>